<organism evidence="8 9">
    <name type="scientific">Prorocentrum cordatum</name>
    <dbReference type="NCBI Taxonomy" id="2364126"/>
    <lineage>
        <taxon>Eukaryota</taxon>
        <taxon>Sar</taxon>
        <taxon>Alveolata</taxon>
        <taxon>Dinophyceae</taxon>
        <taxon>Prorocentrales</taxon>
        <taxon>Prorocentraceae</taxon>
        <taxon>Prorocentrum</taxon>
    </lineage>
</organism>
<dbReference type="InterPro" id="IPR022644">
    <property type="entry name" value="De-COase2_N"/>
</dbReference>
<dbReference type="InterPro" id="IPR001763">
    <property type="entry name" value="Rhodanese-like_dom"/>
</dbReference>
<reference evidence="8" key="1">
    <citation type="submission" date="2023-10" db="EMBL/GenBank/DDBJ databases">
        <authorList>
            <person name="Chen Y."/>
            <person name="Shah S."/>
            <person name="Dougan E. K."/>
            <person name="Thang M."/>
            <person name="Chan C."/>
        </authorList>
    </citation>
    <scope>NUCLEOTIDE SEQUENCE [LARGE SCALE GENOMIC DNA]</scope>
</reference>
<comment type="caution">
    <text evidence="8">The sequence shown here is derived from an EMBL/GenBank/DDBJ whole genome shotgun (WGS) entry which is preliminary data.</text>
</comment>
<comment type="cofactor">
    <cofactor evidence="1">
        <name>pyridoxal 5'-phosphate</name>
        <dbReference type="ChEBI" id="CHEBI:597326"/>
    </cofactor>
</comment>
<evidence type="ECO:0000256" key="1">
    <source>
        <dbReference type="ARBA" id="ARBA00001933"/>
    </source>
</evidence>
<proteinExistence type="inferred from homology"/>
<dbReference type="PANTHER" id="PTHR11482:SF6">
    <property type="entry name" value="ORNITHINE DECARBOXYLASE 1-RELATED"/>
    <property type="match status" value="1"/>
</dbReference>
<dbReference type="InterPro" id="IPR029066">
    <property type="entry name" value="PLP-binding_barrel"/>
</dbReference>
<dbReference type="InterPro" id="IPR002433">
    <property type="entry name" value="Orn_de-COase"/>
</dbReference>
<protein>
    <recommendedName>
        <fullName evidence="7">Rhodanese domain-containing protein</fullName>
    </recommendedName>
</protein>
<dbReference type="PROSITE" id="PS50206">
    <property type="entry name" value="RHODANESE_3"/>
    <property type="match status" value="1"/>
</dbReference>
<dbReference type="PANTHER" id="PTHR11482">
    <property type="entry name" value="ARGININE/DIAMINOPIMELATE/ORNITHINE DECARBOXYLASE"/>
    <property type="match status" value="1"/>
</dbReference>
<dbReference type="Pfam" id="PF00278">
    <property type="entry name" value="Orn_DAP_Arg_deC"/>
    <property type="match status" value="1"/>
</dbReference>
<dbReference type="Gene3D" id="2.40.37.10">
    <property type="entry name" value="Lyase, Ornithine Decarboxylase, Chain A, domain 1"/>
    <property type="match status" value="1"/>
</dbReference>
<comment type="similarity">
    <text evidence="2 5">Belongs to the Orn/Lys/Arg decarboxylase class-II family.</text>
</comment>
<gene>
    <name evidence="8" type="ORF">PCOR1329_LOCUS45590</name>
</gene>
<evidence type="ECO:0000313" key="9">
    <source>
        <dbReference type="Proteomes" id="UP001189429"/>
    </source>
</evidence>
<evidence type="ECO:0000256" key="4">
    <source>
        <dbReference type="ARBA" id="ARBA00023239"/>
    </source>
</evidence>
<dbReference type="PRINTS" id="PR01179">
    <property type="entry name" value="ODADCRBXLASE"/>
</dbReference>
<dbReference type="InterPro" id="IPR022657">
    <property type="entry name" value="De-COase2_CS"/>
</dbReference>
<evidence type="ECO:0000256" key="5">
    <source>
        <dbReference type="RuleBase" id="RU003737"/>
    </source>
</evidence>
<dbReference type="InterPro" id="IPR009006">
    <property type="entry name" value="Ala_racemase/Decarboxylase_C"/>
</dbReference>
<keyword evidence="3" id="KW-0663">Pyridoxal phosphate</keyword>
<dbReference type="Pfam" id="PF02784">
    <property type="entry name" value="Orn_Arg_deC_N"/>
    <property type="match status" value="1"/>
</dbReference>
<dbReference type="InterPro" id="IPR022643">
    <property type="entry name" value="De-COase2_C"/>
</dbReference>
<dbReference type="SUPFAM" id="SSF50621">
    <property type="entry name" value="Alanine racemase C-terminal domain-like"/>
    <property type="match status" value="1"/>
</dbReference>
<dbReference type="SUPFAM" id="SSF51419">
    <property type="entry name" value="PLP-binding barrel"/>
    <property type="match status" value="1"/>
</dbReference>
<dbReference type="CDD" id="cd00622">
    <property type="entry name" value="PLPDE_III_ODC"/>
    <property type="match status" value="1"/>
</dbReference>
<evidence type="ECO:0000256" key="2">
    <source>
        <dbReference type="ARBA" id="ARBA00008872"/>
    </source>
</evidence>
<name>A0ABN9U7L4_9DINO</name>
<evidence type="ECO:0000256" key="3">
    <source>
        <dbReference type="ARBA" id="ARBA00022898"/>
    </source>
</evidence>
<dbReference type="PROSITE" id="PS00879">
    <property type="entry name" value="ODR_DC_2_2"/>
    <property type="match status" value="1"/>
</dbReference>
<feature type="domain" description="Rhodanese" evidence="7">
    <location>
        <begin position="558"/>
        <end position="595"/>
    </location>
</feature>
<dbReference type="EMBL" id="CAUYUJ010015483">
    <property type="protein sequence ID" value="CAK0854494.1"/>
    <property type="molecule type" value="Genomic_DNA"/>
</dbReference>
<keyword evidence="9" id="KW-1185">Reference proteome</keyword>
<sequence>MQPREEGTPGKGPSPLQGHPLGERDCSLFLADATLTLKSLTPEMDPLSVLEPILDAVVPVWRSKHPEHYLKYASFVRLGPVAEVGPDAGAEESSAWAGQMAILDQHFRGESSVLGTQVPHRVYVANYLGRDEVLDNFATHVSLTGLDPMEHAARFSGPASPLASAWVPLHGNELRSLAAAAKFHEGSSESSPYFGSGVFGRHFTAVHSAQREGSAALGVETTMPLTKEAKQRFVLGASGLCYANVVSVLEFTLSPALFLGGAPPELPGLALARSSQTVGTTFACSLHHFVRGQAGLSAGAGSRTLPPYSPCISAVSAVSAEDADATAPEPGEQLLPPGADVADEEPPLVEADDLSEAPVLAARLLLRGCHGAVSEDLPVCLLDLGAVERRADLWRRLLPRVEPFYAVKCNPDPALLRALFAKWQEFGVGGFDCASPAEMDLAIGAGADAARQIVYANPCKQGSAVEYARSAGVRWVVFDNAAELVKLGDLYPGAELLIRVQTDDSLAQCPLSNKFGAAVEDAGALLEQARDLGLRVVGVSFHVGSGCSQVGAFRSALQRARAVFDEAARVGFEPKVLDIGGGFPGWDEAGEATFEDHARDISEVLEDKFGAEVRVIAEPGRFFAASVQALVATVVSVASSQQGFRYYLNDGVYGSFNSLIYDHARVPDPVIFRDGAPLAGEPAGAPGPCTVFGPTCDGFDLVASDLPLPRLHVGDRLLFPNMGAYTSAASTRFNGFAPAKAFLYRSRQA</sequence>
<accession>A0ABN9U7L4</accession>
<dbReference type="InterPro" id="IPR000183">
    <property type="entry name" value="Orn/DAP/Arg_de-COase"/>
</dbReference>
<feature type="region of interest" description="Disordered" evidence="6">
    <location>
        <begin position="1"/>
        <end position="21"/>
    </location>
</feature>
<dbReference type="Proteomes" id="UP001189429">
    <property type="component" value="Unassembled WGS sequence"/>
</dbReference>
<evidence type="ECO:0000259" key="7">
    <source>
        <dbReference type="PROSITE" id="PS50206"/>
    </source>
</evidence>
<keyword evidence="4" id="KW-0456">Lyase</keyword>
<evidence type="ECO:0000313" key="8">
    <source>
        <dbReference type="EMBL" id="CAK0854494.1"/>
    </source>
</evidence>
<dbReference type="PRINTS" id="PR01182">
    <property type="entry name" value="ORNDCRBXLASE"/>
</dbReference>
<dbReference type="Gene3D" id="3.20.20.10">
    <property type="entry name" value="Alanine racemase"/>
    <property type="match status" value="1"/>
</dbReference>
<evidence type="ECO:0000256" key="6">
    <source>
        <dbReference type="SAM" id="MobiDB-lite"/>
    </source>
</evidence>